<feature type="non-terminal residue" evidence="2">
    <location>
        <position position="215"/>
    </location>
</feature>
<evidence type="ECO:0000313" key="2">
    <source>
        <dbReference type="EMBL" id="GAI28552.1"/>
    </source>
</evidence>
<accession>X1MAA4</accession>
<proteinExistence type="predicted"/>
<dbReference type="AlphaFoldDB" id="X1MAA4"/>
<feature type="domain" description="Conserved hypothetical protein CHP02391" evidence="1">
    <location>
        <begin position="111"/>
        <end position="211"/>
    </location>
</feature>
<dbReference type="NCBIfam" id="TIGR02391">
    <property type="entry name" value="hypoth_ymh"/>
    <property type="match status" value="1"/>
</dbReference>
<name>X1MAA4_9ZZZZ</name>
<organism evidence="2">
    <name type="scientific">marine sediment metagenome</name>
    <dbReference type="NCBI Taxonomy" id="412755"/>
    <lineage>
        <taxon>unclassified sequences</taxon>
        <taxon>metagenomes</taxon>
        <taxon>ecological metagenomes</taxon>
    </lineage>
</organism>
<dbReference type="InterPro" id="IPR012654">
    <property type="entry name" value="CHP02391"/>
</dbReference>
<reference evidence="2" key="1">
    <citation type="journal article" date="2014" name="Front. Microbiol.">
        <title>High frequency of phylogenetically diverse reductive dehalogenase-homologous genes in deep subseafloor sedimentary metagenomes.</title>
        <authorList>
            <person name="Kawai M."/>
            <person name="Futagami T."/>
            <person name="Toyoda A."/>
            <person name="Takaki Y."/>
            <person name="Nishi S."/>
            <person name="Hori S."/>
            <person name="Arai W."/>
            <person name="Tsubouchi T."/>
            <person name="Morono Y."/>
            <person name="Uchiyama I."/>
            <person name="Ito T."/>
            <person name="Fujiyama A."/>
            <person name="Inagaki F."/>
            <person name="Takami H."/>
        </authorList>
    </citation>
    <scope>NUCLEOTIDE SEQUENCE</scope>
    <source>
        <strain evidence="2">Expedition CK06-06</strain>
    </source>
</reference>
<sequence>MEIKQIKILKEQIDEIDNLKSQVAYGPEFRIWQATTLKLIKKLFDEPYVDLFKMSGPRQMARNPRHQQQLYVKDLNNIKELLEGFLSEAERFKEIREVDVSKLTALENYDFHPKIKEVSQKLFENKHYAQAVEEAFKKVIKEVKAKVKSLTGKVYDGDSLMNQAFGCDNKDPIIQFNDLSSDEEKDEQRGLMFLCKGIVGIRNRKAHDNVLLDDS</sequence>
<comment type="caution">
    <text evidence="2">The sequence shown here is derived from an EMBL/GenBank/DDBJ whole genome shotgun (WGS) entry which is preliminary data.</text>
</comment>
<gene>
    <name evidence="2" type="ORF">S06H3_34265</name>
</gene>
<dbReference type="Pfam" id="PF09509">
    <property type="entry name" value="Hypoth_Ymh"/>
    <property type="match status" value="1"/>
</dbReference>
<dbReference type="EMBL" id="BARV01020546">
    <property type="protein sequence ID" value="GAI28552.1"/>
    <property type="molecule type" value="Genomic_DNA"/>
</dbReference>
<protein>
    <recommendedName>
        <fullName evidence="1">Conserved hypothetical protein CHP02391 domain-containing protein</fullName>
    </recommendedName>
</protein>
<evidence type="ECO:0000259" key="1">
    <source>
        <dbReference type="Pfam" id="PF09509"/>
    </source>
</evidence>